<accession>A0A1V6PEJ1</accession>
<keyword evidence="2" id="KW-1133">Transmembrane helix</keyword>
<keyword evidence="2" id="KW-0472">Membrane</keyword>
<comment type="caution">
    <text evidence="3">The sequence shown here is derived from an EMBL/GenBank/DDBJ whole genome shotgun (WGS) entry which is preliminary data.</text>
</comment>
<sequence length="542" mass="60085">MPNSVPSEDPAPPKEAATIHPIIRNALRISLSVKEYRALHDVAVKRSPTLKDKLPSPSHYEKMANPKSRHTETALRTALRVFVGSGIGLKLVEVVTRRVRGDATLKKSRTPLHRSPIFRLSVSMSLLLLFHRLLYRFFVRLRANIRTDDAGPFRERNPQISRALTSRFAPAVGASLAGFTLAITPQEQLRLTAAIYWSTRSLECLFNVLDEKGWLAQRPWWFGSWLLMPISCAQLFHAFVFDRETTPKWFGNAILKLSPSYIPGRPDSLPASSSWPDKEQIVDSLASIADLRWPKFVSPILHPIDPNTLPSAVKSISPITGPAHPLISSLSCALLHPNVPNCSTAFLHHILLSMPPLARFLTTVTLALTITKFKTVLAHPITSVNNLSKRIILMTAVLSAAVGSAWGSVCLLNSTLPRSTLPTKRFFVSGALGGLPFMFLGSSRSIFMYFFRAGVDSAWKTGVKRGLWKGGRGGEVWLFVLSWAVIGSILEAHPSAVQGPSIRKYLAWLRGDGWVDPEVAKRKLRREKVREAKAENSEDGNP</sequence>
<dbReference type="PANTHER" id="PTHR12459:SF19">
    <property type="entry name" value="TRANSMEMBRANE PROTEIN 135 N-TERMINAL DOMAIN-CONTAINING PROTEIN"/>
    <property type="match status" value="1"/>
</dbReference>
<evidence type="ECO:0000256" key="1">
    <source>
        <dbReference type="SAM" id="MobiDB-lite"/>
    </source>
</evidence>
<reference evidence="4" key="1">
    <citation type="journal article" date="2017" name="Nat. Microbiol.">
        <title>Global analysis of biosynthetic gene clusters reveals vast potential of secondary metabolite production in Penicillium species.</title>
        <authorList>
            <person name="Nielsen J.C."/>
            <person name="Grijseels S."/>
            <person name="Prigent S."/>
            <person name="Ji B."/>
            <person name="Dainat J."/>
            <person name="Nielsen K.F."/>
            <person name="Frisvad J.C."/>
            <person name="Workman M."/>
            <person name="Nielsen J."/>
        </authorList>
    </citation>
    <scope>NUCLEOTIDE SEQUENCE [LARGE SCALE GENOMIC DNA]</scope>
    <source>
        <strain evidence="4">IBT 11843</strain>
    </source>
</reference>
<dbReference type="Proteomes" id="UP000191522">
    <property type="component" value="Unassembled WGS sequence"/>
</dbReference>
<organism evidence="3 4">
    <name type="scientific">Penicillium decumbens</name>
    <dbReference type="NCBI Taxonomy" id="69771"/>
    <lineage>
        <taxon>Eukaryota</taxon>
        <taxon>Fungi</taxon>
        <taxon>Dikarya</taxon>
        <taxon>Ascomycota</taxon>
        <taxon>Pezizomycotina</taxon>
        <taxon>Eurotiomycetes</taxon>
        <taxon>Eurotiomycetidae</taxon>
        <taxon>Eurotiales</taxon>
        <taxon>Aspergillaceae</taxon>
        <taxon>Penicillium</taxon>
    </lineage>
</organism>
<evidence type="ECO:0000256" key="2">
    <source>
        <dbReference type="SAM" id="Phobius"/>
    </source>
</evidence>
<dbReference type="InterPro" id="IPR026749">
    <property type="entry name" value="Tmem135"/>
</dbReference>
<protein>
    <recommendedName>
        <fullName evidence="5">Transmembrane protein 135 N-terminal domain-containing protein</fullName>
    </recommendedName>
</protein>
<gene>
    <name evidence="3" type="ORF">PENDEC_c007G03069</name>
</gene>
<dbReference type="PANTHER" id="PTHR12459">
    <property type="entry name" value="TRANSMEMBRANE PROTEIN 135-RELATED"/>
    <property type="match status" value="1"/>
</dbReference>
<feature type="region of interest" description="Disordered" evidence="1">
    <location>
        <begin position="49"/>
        <end position="71"/>
    </location>
</feature>
<dbReference type="EMBL" id="MDYL01000007">
    <property type="protein sequence ID" value="OQD75428.1"/>
    <property type="molecule type" value="Genomic_DNA"/>
</dbReference>
<dbReference type="OrthoDB" id="291792at2759"/>
<dbReference type="OMA" id="ERPWWFG"/>
<feature type="transmembrane region" description="Helical" evidence="2">
    <location>
        <begin position="391"/>
        <end position="414"/>
    </location>
</feature>
<evidence type="ECO:0008006" key="5">
    <source>
        <dbReference type="Google" id="ProtNLM"/>
    </source>
</evidence>
<name>A0A1V6PEJ1_PENDC</name>
<feature type="transmembrane region" description="Helical" evidence="2">
    <location>
        <begin position="426"/>
        <end position="451"/>
    </location>
</feature>
<dbReference type="AlphaFoldDB" id="A0A1V6PEJ1"/>
<proteinExistence type="predicted"/>
<evidence type="ECO:0000313" key="4">
    <source>
        <dbReference type="Proteomes" id="UP000191522"/>
    </source>
</evidence>
<evidence type="ECO:0000313" key="3">
    <source>
        <dbReference type="EMBL" id="OQD75428.1"/>
    </source>
</evidence>
<keyword evidence="4" id="KW-1185">Reference proteome</keyword>
<keyword evidence="2" id="KW-0812">Transmembrane</keyword>